<dbReference type="RefSeq" id="XP_056493810.1">
    <property type="nucleotide sequence ID" value="XM_056625228.1"/>
</dbReference>
<accession>A0A9W9WAJ3</accession>
<keyword evidence="2" id="KW-1185">Reference proteome</keyword>
<organism evidence="1 2">
    <name type="scientific">Penicillium cosmopolitanum</name>
    <dbReference type="NCBI Taxonomy" id="1131564"/>
    <lineage>
        <taxon>Eukaryota</taxon>
        <taxon>Fungi</taxon>
        <taxon>Dikarya</taxon>
        <taxon>Ascomycota</taxon>
        <taxon>Pezizomycotina</taxon>
        <taxon>Eurotiomycetes</taxon>
        <taxon>Eurotiomycetidae</taxon>
        <taxon>Eurotiales</taxon>
        <taxon>Aspergillaceae</taxon>
        <taxon>Penicillium</taxon>
    </lineage>
</organism>
<comment type="caution">
    <text evidence="1">The sequence shown here is derived from an EMBL/GenBank/DDBJ whole genome shotgun (WGS) entry which is preliminary data.</text>
</comment>
<evidence type="ECO:0000313" key="2">
    <source>
        <dbReference type="Proteomes" id="UP001147747"/>
    </source>
</evidence>
<dbReference type="CDD" id="cd09917">
    <property type="entry name" value="F-box_SF"/>
    <property type="match status" value="1"/>
</dbReference>
<name>A0A9W9WAJ3_9EURO</name>
<protein>
    <recommendedName>
        <fullName evidence="3">F-box domain-containing protein</fullName>
    </recommendedName>
</protein>
<gene>
    <name evidence="1" type="ORF">N7509_000591</name>
</gene>
<dbReference type="Proteomes" id="UP001147747">
    <property type="component" value="Unassembled WGS sequence"/>
</dbReference>
<dbReference type="GeneID" id="81364208"/>
<reference evidence="1" key="2">
    <citation type="journal article" date="2023" name="IMA Fungus">
        <title>Comparative genomic study of the Penicillium genus elucidates a diverse pangenome and 15 lateral gene transfer events.</title>
        <authorList>
            <person name="Petersen C."/>
            <person name="Sorensen T."/>
            <person name="Nielsen M.R."/>
            <person name="Sondergaard T.E."/>
            <person name="Sorensen J.L."/>
            <person name="Fitzpatrick D.A."/>
            <person name="Frisvad J.C."/>
            <person name="Nielsen K.L."/>
        </authorList>
    </citation>
    <scope>NUCLEOTIDE SEQUENCE</scope>
    <source>
        <strain evidence="1">IBT 29677</strain>
    </source>
</reference>
<reference evidence="1" key="1">
    <citation type="submission" date="2022-12" db="EMBL/GenBank/DDBJ databases">
        <authorList>
            <person name="Petersen C."/>
        </authorList>
    </citation>
    <scope>NUCLEOTIDE SEQUENCE</scope>
    <source>
        <strain evidence="1">IBT 29677</strain>
    </source>
</reference>
<proteinExistence type="predicted"/>
<dbReference type="OrthoDB" id="5422579at2759"/>
<dbReference type="EMBL" id="JAPZBU010000003">
    <property type="protein sequence ID" value="KAJ5413964.1"/>
    <property type="molecule type" value="Genomic_DNA"/>
</dbReference>
<sequence length="537" mass="61701">MSWLVQASPPLPFELWDCIASYLPNADIKSLRLTCTQVNNAVPLRIDRVFLSANPLNIEVFRKIASHEKFRHSVTEIIWDEACLPRGPQRIDQTGEGHELLSDDDEPDNTREWAQVYSDYFREKLMEQHQLEEDNGCPKWFKDACQENLRILLSRKGADVDSPEGRFSPSLRWGSAGGIISVKQFPALKRVTITPVAHGHLFNPLYPTPMIRAFPKGFNYPIPCGWLYNKSRHGPATAYTWNHYPELRERYRGFRTTMRVLANEPNSVSELMMTSNFLPTGINCTIFDEPCKEYDHLVKVLKNPGFRRLDLSLLVGGEDDADLEPCWRSLLNGRLRCALSGATNLEELRLHITYDQEIHENGFYPLIPLNDIVPVEYWSSLRHFELSGFVISQDDCVSFLSTLPPSIQSIELSMLEFYDDNAADWYIMLKKIRQMVSESTSWRDLNAASRPRFTIGVPDAVGMPAEYGKGKWIEKEVQDFVYNDGENPIKESDPLDIPKGIGMLKDAFDAGFRRPNVESRDLEKLKICKENYDIYEY</sequence>
<evidence type="ECO:0000313" key="1">
    <source>
        <dbReference type="EMBL" id="KAJ5413964.1"/>
    </source>
</evidence>
<dbReference type="AlphaFoldDB" id="A0A9W9WAJ3"/>
<evidence type="ECO:0008006" key="3">
    <source>
        <dbReference type="Google" id="ProtNLM"/>
    </source>
</evidence>